<dbReference type="Gene3D" id="3.20.20.140">
    <property type="entry name" value="Metal-dependent hydrolases"/>
    <property type="match status" value="1"/>
</dbReference>
<dbReference type="EMBL" id="CP001804">
    <property type="protein sequence ID" value="ACY13838.1"/>
    <property type="molecule type" value="Genomic_DNA"/>
</dbReference>
<dbReference type="AlphaFoldDB" id="D0LTE3"/>
<dbReference type="InterPro" id="IPR003141">
    <property type="entry name" value="Pol/His_phosphatase_N"/>
</dbReference>
<dbReference type="InterPro" id="IPR016195">
    <property type="entry name" value="Pol/histidinol_Pase-like"/>
</dbReference>
<dbReference type="HOGENOM" id="CLU_067347_0_0_7"/>
<dbReference type="KEGG" id="hoh:Hoch_1280"/>
<sequence>MSARASDAEAVTYPVDLHCHTTRSDGAWSPEQVIDHASEIGVRVLAFTDHEVGGDAEVVAAARARGIRLVPGVELITRGPRGEKVDLLGLGVDWSHPAMSAHAARNRRAQLDWTHAMLPRVRAHVGGDWELAPWLQRVGHPFLHEGNLYDELVRRGHLSDIAYEDYLATVVAPGCPLHVPLDRLSAAEAVALVHELGGLAILTLSDLAPERWADVVALLCRAGLDGLEARNPKLSAAASAQAFALARARGLLVSGGSDFHKPARGPLARTGLTLAEAEPLLARLPAA</sequence>
<feature type="domain" description="Polymerase/histidinol phosphatase N-terminal" evidence="1">
    <location>
        <begin position="15"/>
        <end position="79"/>
    </location>
</feature>
<dbReference type="eggNOG" id="COG0613">
    <property type="taxonomic scope" value="Bacteria"/>
</dbReference>
<name>D0LTE3_HALO1</name>
<accession>D0LTE3</accession>
<keyword evidence="3" id="KW-1185">Reference proteome</keyword>
<dbReference type="GO" id="GO:0004534">
    <property type="term" value="F:5'-3' RNA exonuclease activity"/>
    <property type="evidence" value="ECO:0007669"/>
    <property type="project" value="TreeGrafter"/>
</dbReference>
<dbReference type="Pfam" id="PF02811">
    <property type="entry name" value="PHP"/>
    <property type="match status" value="1"/>
</dbReference>
<dbReference type="PANTHER" id="PTHR42924:SF3">
    <property type="entry name" value="POLYMERASE_HISTIDINOL PHOSPHATASE N-TERMINAL DOMAIN-CONTAINING PROTEIN"/>
    <property type="match status" value="1"/>
</dbReference>
<dbReference type="GO" id="GO:0035312">
    <property type="term" value="F:5'-3' DNA exonuclease activity"/>
    <property type="evidence" value="ECO:0007669"/>
    <property type="project" value="TreeGrafter"/>
</dbReference>
<evidence type="ECO:0000313" key="3">
    <source>
        <dbReference type="Proteomes" id="UP000001880"/>
    </source>
</evidence>
<evidence type="ECO:0000313" key="2">
    <source>
        <dbReference type="EMBL" id="ACY13838.1"/>
    </source>
</evidence>
<gene>
    <name evidence="2" type="ordered locus">Hoch_1280</name>
</gene>
<protein>
    <submittedName>
        <fullName evidence="2">PHP domain protein</fullName>
    </submittedName>
</protein>
<dbReference type="Proteomes" id="UP000001880">
    <property type="component" value="Chromosome"/>
</dbReference>
<dbReference type="InterPro" id="IPR004013">
    <property type="entry name" value="PHP_dom"/>
</dbReference>
<dbReference type="InterPro" id="IPR052018">
    <property type="entry name" value="PHP_domain"/>
</dbReference>
<organism evidence="2 3">
    <name type="scientific">Haliangium ochraceum (strain DSM 14365 / JCM 11303 / SMP-2)</name>
    <dbReference type="NCBI Taxonomy" id="502025"/>
    <lineage>
        <taxon>Bacteria</taxon>
        <taxon>Pseudomonadati</taxon>
        <taxon>Myxococcota</taxon>
        <taxon>Polyangia</taxon>
        <taxon>Haliangiales</taxon>
        <taxon>Kofleriaceae</taxon>
        <taxon>Haliangium</taxon>
    </lineage>
</organism>
<dbReference type="STRING" id="502025.Hoch_1280"/>
<dbReference type="SUPFAM" id="SSF89550">
    <property type="entry name" value="PHP domain-like"/>
    <property type="match status" value="1"/>
</dbReference>
<dbReference type="PANTHER" id="PTHR42924">
    <property type="entry name" value="EXONUCLEASE"/>
    <property type="match status" value="1"/>
</dbReference>
<dbReference type="SMART" id="SM00481">
    <property type="entry name" value="POLIIIAc"/>
    <property type="match status" value="1"/>
</dbReference>
<dbReference type="RefSeq" id="WP_012826447.1">
    <property type="nucleotide sequence ID" value="NC_013440.1"/>
</dbReference>
<reference evidence="2 3" key="1">
    <citation type="journal article" date="2010" name="Stand. Genomic Sci.">
        <title>Complete genome sequence of Haliangium ochraceum type strain (SMP-2).</title>
        <authorList>
            <consortium name="US DOE Joint Genome Institute (JGI-PGF)"/>
            <person name="Ivanova N."/>
            <person name="Daum C."/>
            <person name="Lang E."/>
            <person name="Abt B."/>
            <person name="Kopitz M."/>
            <person name="Saunders E."/>
            <person name="Lapidus A."/>
            <person name="Lucas S."/>
            <person name="Glavina Del Rio T."/>
            <person name="Nolan M."/>
            <person name="Tice H."/>
            <person name="Copeland A."/>
            <person name="Cheng J.F."/>
            <person name="Chen F."/>
            <person name="Bruce D."/>
            <person name="Goodwin L."/>
            <person name="Pitluck S."/>
            <person name="Mavromatis K."/>
            <person name="Pati A."/>
            <person name="Mikhailova N."/>
            <person name="Chen A."/>
            <person name="Palaniappan K."/>
            <person name="Land M."/>
            <person name="Hauser L."/>
            <person name="Chang Y.J."/>
            <person name="Jeffries C.D."/>
            <person name="Detter J.C."/>
            <person name="Brettin T."/>
            <person name="Rohde M."/>
            <person name="Goker M."/>
            <person name="Bristow J."/>
            <person name="Markowitz V."/>
            <person name="Eisen J.A."/>
            <person name="Hugenholtz P."/>
            <person name="Kyrpides N.C."/>
            <person name="Klenk H.P."/>
        </authorList>
    </citation>
    <scope>NUCLEOTIDE SEQUENCE [LARGE SCALE GENOMIC DNA]</scope>
    <source>
        <strain evidence="3">DSM 14365 / CIP 107738 / JCM 11303 / AJ 13395 / SMP-2</strain>
    </source>
</reference>
<proteinExistence type="predicted"/>
<evidence type="ECO:0000259" key="1">
    <source>
        <dbReference type="SMART" id="SM00481"/>
    </source>
</evidence>
<dbReference type="Gene3D" id="1.10.150.650">
    <property type="match status" value="1"/>
</dbReference>
<dbReference type="OrthoDB" id="9804333at2"/>